<keyword evidence="7" id="KW-1185">Reference proteome</keyword>
<dbReference type="RefSeq" id="WP_265362598.1">
    <property type="nucleotide sequence ID" value="NZ_CP110636.1"/>
</dbReference>
<dbReference type="InterPro" id="IPR006059">
    <property type="entry name" value="SBP"/>
</dbReference>
<feature type="region of interest" description="Disordered" evidence="5">
    <location>
        <begin position="1"/>
        <end position="20"/>
    </location>
</feature>
<dbReference type="NCBIfam" id="NF011620">
    <property type="entry name" value="PRK15046.1"/>
    <property type="match status" value="1"/>
</dbReference>
<reference evidence="6" key="1">
    <citation type="submission" date="2022-11" db="EMBL/GenBank/DDBJ databases">
        <title>Identification and genomic analyses of a novel endophytic actinobacterium Streptomyces endophytica sp. nov. with potential for biocontrol of Yam anthracnose.</title>
        <authorList>
            <person name="Huang X."/>
        </authorList>
    </citation>
    <scope>NUCLEOTIDE SEQUENCE</scope>
    <source>
        <strain evidence="6">HNM0140</strain>
    </source>
</reference>
<dbReference type="Gene3D" id="3.40.190.10">
    <property type="entry name" value="Periplasmic binding protein-like II"/>
    <property type="match status" value="2"/>
</dbReference>
<dbReference type="Pfam" id="PF01547">
    <property type="entry name" value="SBP_bac_1"/>
    <property type="match status" value="1"/>
</dbReference>
<dbReference type="SUPFAM" id="SSF53850">
    <property type="entry name" value="Periplasmic binding protein-like II"/>
    <property type="match status" value="1"/>
</dbReference>
<evidence type="ECO:0000256" key="2">
    <source>
        <dbReference type="ARBA" id="ARBA00022448"/>
    </source>
</evidence>
<organism evidence="6 7">
    <name type="scientific">Streptomyces endophytica</name>
    <dbReference type="NCBI Taxonomy" id="2991496"/>
    <lineage>
        <taxon>Bacteria</taxon>
        <taxon>Bacillati</taxon>
        <taxon>Actinomycetota</taxon>
        <taxon>Actinomycetes</taxon>
        <taxon>Kitasatosporales</taxon>
        <taxon>Streptomycetaceae</taxon>
        <taxon>Streptomyces</taxon>
    </lineage>
</organism>
<name>A0ABY6PDH9_9ACTN</name>
<evidence type="ECO:0000313" key="7">
    <source>
        <dbReference type="Proteomes" id="UP001164959"/>
    </source>
</evidence>
<evidence type="ECO:0000256" key="5">
    <source>
        <dbReference type="SAM" id="MobiDB-lite"/>
    </source>
</evidence>
<feature type="compositionally biased region" description="Pro residues" evidence="5">
    <location>
        <begin position="10"/>
        <end position="19"/>
    </location>
</feature>
<proteinExistence type="predicted"/>
<accession>A0ABY6PDH9</accession>
<evidence type="ECO:0000256" key="4">
    <source>
        <dbReference type="ARBA" id="ARBA00022764"/>
    </source>
</evidence>
<keyword evidence="2" id="KW-0813">Transport</keyword>
<dbReference type="Proteomes" id="UP001164959">
    <property type="component" value="Chromosome"/>
</dbReference>
<dbReference type="PANTHER" id="PTHR30006">
    <property type="entry name" value="THIAMINE-BINDING PERIPLASMIC PROTEIN-RELATED"/>
    <property type="match status" value="1"/>
</dbReference>
<dbReference type="EMBL" id="CP110636">
    <property type="protein sequence ID" value="UZJ31237.1"/>
    <property type="molecule type" value="Genomic_DNA"/>
</dbReference>
<protein>
    <submittedName>
        <fullName evidence="6">2-aminoethylphosphonate ABC transporter substrate-binding protein</fullName>
    </submittedName>
</protein>
<evidence type="ECO:0000256" key="3">
    <source>
        <dbReference type="ARBA" id="ARBA00022729"/>
    </source>
</evidence>
<keyword evidence="4" id="KW-0574">Periplasm</keyword>
<keyword evidence="3" id="KW-0732">Signal</keyword>
<sequence length="380" mass="40590">MPAAASRPVAPRPFAPRPFAPRHRPFAPRLPLTPLAAGCGVLLLGVSLTACGGASADPDAKEITVYSADGLKSEQGDGFYDKVFADFRKKTGIKVNYVELGSGVAVQRLARERANTKADVVVTLPPFIQQADGKGLLDTYRPKGSDQVTAADKDPAGRWTSVVNNYFCFIYNKKQLKQPPATWQDLTKPAFRNRLQYSTPGVAGDGTAVLIKALHDFGGQGPAMKFLGRLQANNVGPSSSTGQLAPKTDKGELLVANGDVQMNYANMKSMPDQGIFFPAAKPGARPTTFALPYAAGLVKNAPHTANAKKFLDYLLSPGVQQEVSAVGGGFTARKDIKPTDAHAKALAALMKDVEVFQPDWKDIDKNLDAYVDAWKTATGS</sequence>
<evidence type="ECO:0000313" key="6">
    <source>
        <dbReference type="EMBL" id="UZJ31237.1"/>
    </source>
</evidence>
<gene>
    <name evidence="6" type="ORF">OJ254_14050</name>
</gene>
<comment type="subcellular location">
    <subcellularLocation>
        <location evidence="1">Periplasm</location>
    </subcellularLocation>
</comment>
<evidence type="ECO:0000256" key="1">
    <source>
        <dbReference type="ARBA" id="ARBA00004418"/>
    </source>
</evidence>
<dbReference type="PANTHER" id="PTHR30006:SF3">
    <property type="entry name" value="THIAMINE-BINDING PERIPLASMIC PROTEIN"/>
    <property type="match status" value="1"/>
</dbReference>